<dbReference type="GO" id="GO:1990423">
    <property type="term" value="C:RZZ complex"/>
    <property type="evidence" value="ECO:0007669"/>
    <property type="project" value="UniProtKB-UniRule"/>
</dbReference>
<proteinExistence type="inferred from homology"/>
<dbReference type="GO" id="GO:0007094">
    <property type="term" value="P:mitotic spindle assembly checkpoint signaling"/>
    <property type="evidence" value="ECO:0007669"/>
    <property type="project" value="UniProtKB-UniRule"/>
</dbReference>
<dbReference type="PANTHER" id="PTHR15995:SF1">
    <property type="entry name" value="PROTEIN ZWILCH HOMOLOG"/>
    <property type="match status" value="1"/>
</dbReference>
<dbReference type="GO" id="GO:0034501">
    <property type="term" value="P:protein localization to kinetochore"/>
    <property type="evidence" value="ECO:0007669"/>
    <property type="project" value="UniProtKB-UniRule"/>
</dbReference>
<evidence type="ECO:0000313" key="10">
    <source>
        <dbReference type="EMBL" id="JAS12217.1"/>
    </source>
</evidence>
<name>A0A1B6CFF2_9HEMI</name>
<organism evidence="10">
    <name type="scientific">Clastoptera arizonana</name>
    <name type="common">Arizona spittle bug</name>
    <dbReference type="NCBI Taxonomy" id="38151"/>
    <lineage>
        <taxon>Eukaryota</taxon>
        <taxon>Metazoa</taxon>
        <taxon>Ecdysozoa</taxon>
        <taxon>Arthropoda</taxon>
        <taxon>Hexapoda</taxon>
        <taxon>Insecta</taxon>
        <taxon>Pterygota</taxon>
        <taxon>Neoptera</taxon>
        <taxon>Paraneoptera</taxon>
        <taxon>Hemiptera</taxon>
        <taxon>Auchenorrhyncha</taxon>
        <taxon>Cercopoidea</taxon>
        <taxon>Clastopteridae</taxon>
        <taxon>Clastoptera</taxon>
    </lineage>
</organism>
<dbReference type="GO" id="GO:0051301">
    <property type="term" value="P:cell division"/>
    <property type="evidence" value="ECO:0007669"/>
    <property type="project" value="UniProtKB-UniRule"/>
</dbReference>
<evidence type="ECO:0000256" key="1">
    <source>
        <dbReference type="ARBA" id="ARBA00004629"/>
    </source>
</evidence>
<evidence type="ECO:0000256" key="4">
    <source>
        <dbReference type="ARBA" id="ARBA00022618"/>
    </source>
</evidence>
<keyword evidence="6 9" id="KW-0995">Kinetochore</keyword>
<evidence type="ECO:0000256" key="6">
    <source>
        <dbReference type="ARBA" id="ARBA00022838"/>
    </source>
</evidence>
<accession>A0A1B6CFF2</accession>
<keyword evidence="4 9" id="KW-0132">Cell division</keyword>
<dbReference type="Pfam" id="PF09817">
    <property type="entry name" value="Zwilch"/>
    <property type="match status" value="1"/>
</dbReference>
<evidence type="ECO:0000256" key="7">
    <source>
        <dbReference type="ARBA" id="ARBA00023306"/>
    </source>
</evidence>
<evidence type="ECO:0000256" key="5">
    <source>
        <dbReference type="ARBA" id="ARBA00022776"/>
    </source>
</evidence>
<dbReference type="EMBL" id="GEDC01025081">
    <property type="protein sequence ID" value="JAS12217.1"/>
    <property type="molecule type" value="Transcribed_RNA"/>
</dbReference>
<comment type="subcellular location">
    <subcellularLocation>
        <location evidence="1 9">Chromosome</location>
        <location evidence="1 9">Centromere</location>
        <location evidence="1 9">Kinetochore</location>
    </subcellularLocation>
</comment>
<sequence length="615" mass="70576">MAELYCEKLKETLDKDLHLFTYRKPPKYLTCFGINDQDVILFQKLEKVGLHDRMLKQERLNSPSSDSSLDITGHPLECPFAESSFMDDSVFQKVEIKTEDDFHVPLSLDMSREILGTINICLQPNIPIWILTDPKDLDQTVVLGSHYYSGWCCQSVGKVNTTDDIETMINTHQNKAMLPNSKIKSKVKALFSVFDPNLTITSNECDHLMLEVTWNKPTFEVPLNDSNTTLIVKTVVGRKDCITTRLWQQVLLIKLYLDKIMQLRGEDVERPYARNTMSVPSSKDVFHNYERNTNNFNHKVSELLQASKGLSVMKGFLQQKTVIDKTIINVVEEVAAGQRPWQDFTDTLWHLLIDAVTYKELESGLQQVFQKARDKSFKFYIKQNNKTRLAQALLKSNTDVNIVLFFEPLELIVELGIETLKQDYLYIFKQLPFVDKSLEELMMPQLPSFSETSSEMWETLANTWLKWFAQIHTVLDIVCLSVKNLGPSSQTLKSVYNAVLKKYVGGKSPISSVDDLKESPQHEIRAAVLTSDVSSHIVGCQPHQWLLDLNSTSEFRIVSSSHLATKCLPFPDSIKDMLSEKEIFLENTVFFDETFKRDNSTFYHASLLRVADKFF</sequence>
<comment type="similarity">
    <text evidence="2 9">Belongs to the ZWILCH family.</text>
</comment>
<protein>
    <recommendedName>
        <fullName evidence="9">Protein zwilch</fullName>
    </recommendedName>
</protein>
<comment type="function">
    <text evidence="9">Essential component of the mitotic checkpoint, which prevents cells from prematurely exiting mitosis. Required for the assembly of the dynein-dynactin and MAD1-MAD2 complexes onto kinetochores. Its function related to the spindle assembly machinery is proposed to depend on its association in the mitotic RZZ complex.</text>
</comment>
<dbReference type="Gene3D" id="1.20.58.730">
    <property type="match status" value="1"/>
</dbReference>
<evidence type="ECO:0000256" key="3">
    <source>
        <dbReference type="ARBA" id="ARBA00022454"/>
    </source>
</evidence>
<reference evidence="10" key="1">
    <citation type="submission" date="2015-12" db="EMBL/GenBank/DDBJ databases">
        <title>De novo transcriptome assembly of four potential Pierce s Disease insect vectors from Arizona vineyards.</title>
        <authorList>
            <person name="Tassone E.E."/>
        </authorList>
    </citation>
    <scope>NUCLEOTIDE SEQUENCE</scope>
</reference>
<evidence type="ECO:0000256" key="9">
    <source>
        <dbReference type="RuleBase" id="RU369076"/>
    </source>
</evidence>
<evidence type="ECO:0000256" key="2">
    <source>
        <dbReference type="ARBA" id="ARBA00009062"/>
    </source>
</evidence>
<comment type="subunit">
    <text evidence="9">Component of the RZZ complex.</text>
</comment>
<evidence type="ECO:0000256" key="8">
    <source>
        <dbReference type="ARBA" id="ARBA00023328"/>
    </source>
</evidence>
<gene>
    <name evidence="10" type="ORF">g.9938</name>
</gene>
<keyword evidence="7 9" id="KW-0131">Cell cycle</keyword>
<keyword evidence="8 9" id="KW-0137">Centromere</keyword>
<dbReference type="AlphaFoldDB" id="A0A1B6CFF2"/>
<dbReference type="Gene3D" id="1.10.287.1880">
    <property type="match status" value="1"/>
</dbReference>
<dbReference type="InterPro" id="IPR018630">
    <property type="entry name" value="Zwilch"/>
</dbReference>
<dbReference type="PANTHER" id="PTHR15995">
    <property type="entry name" value="PROTEIN ZWILCH HOMOLOG"/>
    <property type="match status" value="1"/>
</dbReference>
<keyword evidence="3 9" id="KW-0158">Chromosome</keyword>
<keyword evidence="5 9" id="KW-0498">Mitosis</keyword>